<dbReference type="Proteomes" id="UP000646877">
    <property type="component" value="Unassembled WGS sequence"/>
</dbReference>
<dbReference type="Pfam" id="PF06580">
    <property type="entry name" value="His_kinase"/>
    <property type="match status" value="1"/>
</dbReference>
<feature type="domain" description="Histidine kinase" evidence="2">
    <location>
        <begin position="245"/>
        <end position="337"/>
    </location>
</feature>
<feature type="transmembrane region" description="Helical" evidence="1">
    <location>
        <begin position="76"/>
        <end position="93"/>
    </location>
</feature>
<sequence>MVNLTLQRNEQFAILAIVAAISFAISLTDWVQRGMLLSANIALSSILAVVFLYWLPMVISYVLIIRFKIGNWPLQYIGFYGLMVMGCLCWGVLRSGMLNTHAFSLFEALTIALPWSSGIFVVIKFYLSQKLLKQEKQLRQLAEIKLLHSQLNPHFMFNSLNTIAAFVPNQPEAARSLVHNLAAVLRYSLTHSVTSGKIPSKVSVADELIALNQWCEIEQSRFGDALIIDFDIDDALLSEVIPPMILQPLLENAVKHGNSRPLHIDVLIKKLANQLVFKISDNGVGFKERDILSSSDAGLGLSITRSRLKLEENAELRLGNDMHTGGAVVSFSLTRGAKEC</sequence>
<accession>A0A8I2H1I0</accession>
<proteinExistence type="predicted"/>
<dbReference type="Proteomes" id="UP001304419">
    <property type="component" value="Chromosome 1"/>
</dbReference>
<feature type="transmembrane region" description="Helical" evidence="1">
    <location>
        <begin position="105"/>
        <end position="127"/>
    </location>
</feature>
<dbReference type="InterPro" id="IPR010559">
    <property type="entry name" value="Sig_transdc_His_kin_internal"/>
</dbReference>
<dbReference type="RefSeq" id="WP_130126203.1">
    <property type="nucleotide sequence ID" value="NZ_CBCSDF010000001.1"/>
</dbReference>
<protein>
    <submittedName>
        <fullName evidence="3 4">Histidine kinase</fullName>
    </submittedName>
</protein>
<dbReference type="Pfam" id="PF02518">
    <property type="entry name" value="HATPase_c"/>
    <property type="match status" value="1"/>
</dbReference>
<dbReference type="Gene3D" id="3.30.565.10">
    <property type="entry name" value="Histidine kinase-like ATPase, C-terminal domain"/>
    <property type="match status" value="1"/>
</dbReference>
<organism evidence="3 5">
    <name type="scientific">Pseudoalteromonas maricaloris</name>
    <dbReference type="NCBI Taxonomy" id="184924"/>
    <lineage>
        <taxon>Bacteria</taxon>
        <taxon>Pseudomonadati</taxon>
        <taxon>Pseudomonadota</taxon>
        <taxon>Gammaproteobacteria</taxon>
        <taxon>Alteromonadales</taxon>
        <taxon>Pseudoalteromonadaceae</taxon>
        <taxon>Pseudoalteromonas</taxon>
    </lineage>
</organism>
<keyword evidence="1" id="KW-1133">Transmembrane helix</keyword>
<evidence type="ECO:0000313" key="4">
    <source>
        <dbReference type="EMBL" id="WOX30215.1"/>
    </source>
</evidence>
<dbReference type="InterPro" id="IPR050640">
    <property type="entry name" value="Bact_2-comp_sensor_kinase"/>
</dbReference>
<dbReference type="GO" id="GO:0000155">
    <property type="term" value="F:phosphorelay sensor kinase activity"/>
    <property type="evidence" value="ECO:0007669"/>
    <property type="project" value="InterPro"/>
</dbReference>
<dbReference type="PANTHER" id="PTHR34220">
    <property type="entry name" value="SENSOR HISTIDINE KINASE YPDA"/>
    <property type="match status" value="1"/>
</dbReference>
<dbReference type="SUPFAM" id="SSF55874">
    <property type="entry name" value="ATPase domain of HSP90 chaperone/DNA topoisomerase II/histidine kinase"/>
    <property type="match status" value="1"/>
</dbReference>
<keyword evidence="3" id="KW-0808">Transferase</keyword>
<keyword evidence="1" id="KW-0812">Transmembrane</keyword>
<dbReference type="AlphaFoldDB" id="A0A8I2H1I0"/>
<evidence type="ECO:0000256" key="1">
    <source>
        <dbReference type="SAM" id="Phobius"/>
    </source>
</evidence>
<gene>
    <name evidence="3" type="ORF">F9Y85_08820</name>
    <name evidence="4" type="ORF">R5H13_08140</name>
</gene>
<keyword evidence="1" id="KW-0472">Membrane</keyword>
<dbReference type="EMBL" id="WEIA01000004">
    <property type="protein sequence ID" value="NLR21416.1"/>
    <property type="molecule type" value="Genomic_DNA"/>
</dbReference>
<evidence type="ECO:0000313" key="6">
    <source>
        <dbReference type="Proteomes" id="UP001304419"/>
    </source>
</evidence>
<reference evidence="3" key="1">
    <citation type="submission" date="2019-10" db="EMBL/GenBank/DDBJ databases">
        <authorList>
            <person name="Paulsen S."/>
        </authorList>
    </citation>
    <scope>NUCLEOTIDE SEQUENCE</scope>
    <source>
        <strain evidence="3">LMG 19692</strain>
    </source>
</reference>
<dbReference type="PANTHER" id="PTHR34220:SF7">
    <property type="entry name" value="SENSOR HISTIDINE KINASE YPDA"/>
    <property type="match status" value="1"/>
</dbReference>
<reference evidence="4 6" key="2">
    <citation type="submission" date="2023-10" db="EMBL/GenBank/DDBJ databases">
        <title>To unveil natural product biosynthetic capacity in Pseudoalteromonas.</title>
        <authorList>
            <person name="Wang J."/>
        </authorList>
    </citation>
    <scope>NUCLEOTIDE SEQUENCE [LARGE SCALE GENOMIC DNA]</scope>
    <source>
        <strain evidence="4 6">DSM 15914</strain>
    </source>
</reference>
<keyword evidence="3" id="KW-0418">Kinase</keyword>
<dbReference type="EMBL" id="CP137578">
    <property type="protein sequence ID" value="WOX30215.1"/>
    <property type="molecule type" value="Genomic_DNA"/>
</dbReference>
<evidence type="ECO:0000313" key="3">
    <source>
        <dbReference type="EMBL" id="NLR21416.1"/>
    </source>
</evidence>
<name>A0A8I2H1I0_9GAMM</name>
<dbReference type="GO" id="GO:0016020">
    <property type="term" value="C:membrane"/>
    <property type="evidence" value="ECO:0007669"/>
    <property type="project" value="InterPro"/>
</dbReference>
<dbReference type="InterPro" id="IPR036890">
    <property type="entry name" value="HATPase_C_sf"/>
</dbReference>
<dbReference type="InterPro" id="IPR003594">
    <property type="entry name" value="HATPase_dom"/>
</dbReference>
<dbReference type="PROSITE" id="PS50109">
    <property type="entry name" value="HIS_KIN"/>
    <property type="match status" value="1"/>
</dbReference>
<dbReference type="InterPro" id="IPR005467">
    <property type="entry name" value="His_kinase_dom"/>
</dbReference>
<evidence type="ECO:0000259" key="2">
    <source>
        <dbReference type="PROSITE" id="PS50109"/>
    </source>
</evidence>
<feature type="transmembrane region" description="Helical" evidence="1">
    <location>
        <begin position="12"/>
        <end position="31"/>
    </location>
</feature>
<evidence type="ECO:0000313" key="5">
    <source>
        <dbReference type="Proteomes" id="UP000646877"/>
    </source>
</evidence>
<keyword evidence="6" id="KW-1185">Reference proteome</keyword>
<feature type="transmembrane region" description="Helical" evidence="1">
    <location>
        <begin position="37"/>
        <end position="64"/>
    </location>
</feature>